<evidence type="ECO:0000256" key="1">
    <source>
        <dbReference type="SAM" id="MobiDB-lite"/>
    </source>
</evidence>
<evidence type="ECO:0000313" key="3">
    <source>
        <dbReference type="Proteomes" id="UP000008181"/>
    </source>
</evidence>
<dbReference type="HOGENOM" id="CLU_2607689_0_0_1"/>
<feature type="compositionally biased region" description="Gly residues" evidence="1">
    <location>
        <begin position="33"/>
        <end position="42"/>
    </location>
</feature>
<evidence type="ECO:0000313" key="2">
    <source>
        <dbReference type="EMBL" id="AEO63981.1"/>
    </source>
</evidence>
<reference evidence="2 3" key="1">
    <citation type="journal article" date="2011" name="Nat. Biotechnol.">
        <title>Comparative genomic analysis of the thermophilic biomass-degrading fungi Myceliophthora thermophila and Thielavia terrestris.</title>
        <authorList>
            <person name="Berka R.M."/>
            <person name="Grigoriev I.V."/>
            <person name="Otillar R."/>
            <person name="Salamov A."/>
            <person name="Grimwood J."/>
            <person name="Reid I."/>
            <person name="Ishmael N."/>
            <person name="John T."/>
            <person name="Darmond C."/>
            <person name="Moisan M.-C."/>
            <person name="Henrissat B."/>
            <person name="Coutinho P.M."/>
            <person name="Lombard V."/>
            <person name="Natvig D.O."/>
            <person name="Lindquist E."/>
            <person name="Schmutz J."/>
            <person name="Lucas S."/>
            <person name="Harris P."/>
            <person name="Powlowski J."/>
            <person name="Bellemare A."/>
            <person name="Taylor D."/>
            <person name="Butler G."/>
            <person name="de Vries R.P."/>
            <person name="Allijn I.E."/>
            <person name="van den Brink J."/>
            <person name="Ushinsky S."/>
            <person name="Storms R."/>
            <person name="Powell A.J."/>
            <person name="Paulsen I.T."/>
            <person name="Elbourne L.D.H."/>
            <person name="Baker S.E."/>
            <person name="Magnuson J."/>
            <person name="LaBoissiere S."/>
            <person name="Clutterbuck A.J."/>
            <person name="Martinez D."/>
            <person name="Wogulis M."/>
            <person name="de Leon A.L."/>
            <person name="Rey M.W."/>
            <person name="Tsang A."/>
        </authorList>
    </citation>
    <scope>NUCLEOTIDE SEQUENCE [LARGE SCALE GENOMIC DNA]</scope>
    <source>
        <strain evidence="3">ATCC 38088 / NRRL 8126</strain>
    </source>
</reference>
<name>G2QX15_THETT</name>
<feature type="compositionally biased region" description="Low complexity" evidence="1">
    <location>
        <begin position="63"/>
        <end position="79"/>
    </location>
</feature>
<dbReference type="Proteomes" id="UP000008181">
    <property type="component" value="Chromosome 1"/>
</dbReference>
<dbReference type="KEGG" id="ttt:THITE_2109611"/>
<organism evidence="2 3">
    <name type="scientific">Thermothielavioides terrestris (strain ATCC 38088 / NRRL 8126)</name>
    <name type="common">Thielavia terrestris</name>
    <dbReference type="NCBI Taxonomy" id="578455"/>
    <lineage>
        <taxon>Eukaryota</taxon>
        <taxon>Fungi</taxon>
        <taxon>Dikarya</taxon>
        <taxon>Ascomycota</taxon>
        <taxon>Pezizomycotina</taxon>
        <taxon>Sordariomycetes</taxon>
        <taxon>Sordariomycetidae</taxon>
        <taxon>Sordariales</taxon>
        <taxon>Chaetomiaceae</taxon>
        <taxon>Thermothielavioides</taxon>
        <taxon>Thermothielavioides terrestris</taxon>
    </lineage>
</organism>
<feature type="region of interest" description="Disordered" evidence="1">
    <location>
        <begin position="30"/>
        <end position="79"/>
    </location>
</feature>
<dbReference type="RefSeq" id="XP_003650317.1">
    <property type="nucleotide sequence ID" value="XM_003650269.1"/>
</dbReference>
<accession>G2QX15</accession>
<proteinExistence type="predicted"/>
<sequence>MRPKVQPAVRRRERLCFRLRFLGAVARRSAPAGGLGRAAGGGRADDTPPPESARAEAGGAGAATGETAFGFPAAISGPG</sequence>
<protein>
    <submittedName>
        <fullName evidence="2">Uncharacterized protein</fullName>
    </submittedName>
</protein>
<dbReference type="GeneID" id="11517659"/>
<dbReference type="EMBL" id="CP003009">
    <property type="protein sequence ID" value="AEO63981.1"/>
    <property type="molecule type" value="Genomic_DNA"/>
</dbReference>
<gene>
    <name evidence="2" type="ORF">THITE_2109611</name>
</gene>
<keyword evidence="3" id="KW-1185">Reference proteome</keyword>
<dbReference type="AlphaFoldDB" id="G2QX15"/>